<dbReference type="AlphaFoldDB" id="H0ER83"/>
<sequence>MAPPLEAPPTLPVCMRSGVLEEPRQALFAHTGEVTEILVTRGTCEVSDSDILLRSPSQQ</sequence>
<organism evidence="1 2">
    <name type="scientific">Glarea lozoyensis (strain ATCC 74030 / MF5533)</name>
    <dbReference type="NCBI Taxonomy" id="1104152"/>
    <lineage>
        <taxon>Eukaryota</taxon>
        <taxon>Fungi</taxon>
        <taxon>Dikarya</taxon>
        <taxon>Ascomycota</taxon>
        <taxon>Pezizomycotina</taxon>
        <taxon>Leotiomycetes</taxon>
        <taxon>Helotiales</taxon>
        <taxon>Helotiaceae</taxon>
        <taxon>Glarea</taxon>
    </lineage>
</organism>
<name>H0ER83_GLAL7</name>
<keyword evidence="2" id="KW-1185">Reference proteome</keyword>
<gene>
    <name evidence="1" type="ORF">M7I_5201</name>
</gene>
<proteinExistence type="predicted"/>
<evidence type="ECO:0000313" key="1">
    <source>
        <dbReference type="EMBL" id="EHK98911.1"/>
    </source>
</evidence>
<dbReference type="InParanoid" id="H0ER83"/>
<comment type="caution">
    <text evidence="1">The sequence shown here is derived from an EMBL/GenBank/DDBJ whole genome shotgun (WGS) entry which is preliminary data.</text>
</comment>
<dbReference type="HOGENOM" id="CLU_2960966_0_0_1"/>
<reference evidence="1 2" key="1">
    <citation type="journal article" date="2012" name="Eukaryot. Cell">
        <title>Genome sequence of the fungus Glarea lozoyensis: the first genome sequence of a species from the Helotiaceae family.</title>
        <authorList>
            <person name="Youssar L."/>
            <person name="Gruening B.A."/>
            <person name="Erxleben A."/>
            <person name="Guenther S."/>
            <person name="Huettel W."/>
        </authorList>
    </citation>
    <scope>NUCLEOTIDE SEQUENCE [LARGE SCALE GENOMIC DNA]</scope>
    <source>
        <strain evidence="2">ATCC 74030 / MF5533</strain>
    </source>
</reference>
<accession>H0ER83</accession>
<dbReference type="Proteomes" id="UP000005446">
    <property type="component" value="Unassembled WGS sequence"/>
</dbReference>
<evidence type="ECO:0000313" key="2">
    <source>
        <dbReference type="Proteomes" id="UP000005446"/>
    </source>
</evidence>
<protein>
    <submittedName>
        <fullName evidence="1">Uncharacterized protein</fullName>
    </submittedName>
</protein>
<dbReference type="EMBL" id="AGUE01000134">
    <property type="protein sequence ID" value="EHK98911.1"/>
    <property type="molecule type" value="Genomic_DNA"/>
</dbReference>